<feature type="signal peptide" evidence="1">
    <location>
        <begin position="1"/>
        <end position="18"/>
    </location>
</feature>
<evidence type="ECO:0000313" key="3">
    <source>
        <dbReference type="Proteomes" id="UP001302126"/>
    </source>
</evidence>
<comment type="caution">
    <text evidence="2">The sequence shown here is derived from an EMBL/GenBank/DDBJ whole genome shotgun (WGS) entry which is preliminary data.</text>
</comment>
<dbReference type="EMBL" id="MU864587">
    <property type="protein sequence ID" value="KAK4182999.1"/>
    <property type="molecule type" value="Genomic_DNA"/>
</dbReference>
<accession>A0AAN6WJK8</accession>
<evidence type="ECO:0000256" key="1">
    <source>
        <dbReference type="SAM" id="SignalP"/>
    </source>
</evidence>
<evidence type="ECO:0000313" key="2">
    <source>
        <dbReference type="EMBL" id="KAK4182999.1"/>
    </source>
</evidence>
<keyword evidence="1" id="KW-0732">Signal</keyword>
<proteinExistence type="predicted"/>
<dbReference type="Proteomes" id="UP001302126">
    <property type="component" value="Unassembled WGS sequence"/>
</dbReference>
<protein>
    <submittedName>
        <fullName evidence="2">Uncharacterized protein</fullName>
    </submittedName>
</protein>
<sequence length="100" mass="10781">FRMRLLTSLLVGATVVVAQTDNKCPTTDLACHDLLNSSQCISQVVDTKNPTKEALIQCVVHEGTASNLSGGAKYCRCPGCHTKPLNDVIQKFFPPPCSAY</sequence>
<feature type="non-terminal residue" evidence="2">
    <location>
        <position position="1"/>
    </location>
</feature>
<name>A0AAN6WJK8_9PEZI</name>
<feature type="chain" id="PRO_5043038694" evidence="1">
    <location>
        <begin position="19"/>
        <end position="100"/>
    </location>
</feature>
<organism evidence="2 3">
    <name type="scientific">Podospora australis</name>
    <dbReference type="NCBI Taxonomy" id="1536484"/>
    <lineage>
        <taxon>Eukaryota</taxon>
        <taxon>Fungi</taxon>
        <taxon>Dikarya</taxon>
        <taxon>Ascomycota</taxon>
        <taxon>Pezizomycotina</taxon>
        <taxon>Sordariomycetes</taxon>
        <taxon>Sordariomycetidae</taxon>
        <taxon>Sordariales</taxon>
        <taxon>Podosporaceae</taxon>
        <taxon>Podospora</taxon>
    </lineage>
</organism>
<dbReference type="AlphaFoldDB" id="A0AAN6WJK8"/>
<reference evidence="2" key="2">
    <citation type="submission" date="2023-05" db="EMBL/GenBank/DDBJ databases">
        <authorList>
            <consortium name="Lawrence Berkeley National Laboratory"/>
            <person name="Steindorff A."/>
            <person name="Hensen N."/>
            <person name="Bonometti L."/>
            <person name="Westerberg I."/>
            <person name="Brannstrom I.O."/>
            <person name="Guillou S."/>
            <person name="Cros-Aarteil S."/>
            <person name="Calhoun S."/>
            <person name="Haridas S."/>
            <person name="Kuo A."/>
            <person name="Mondo S."/>
            <person name="Pangilinan J."/>
            <person name="Riley R."/>
            <person name="Labutti K."/>
            <person name="Andreopoulos B."/>
            <person name="Lipzen A."/>
            <person name="Chen C."/>
            <person name="Yanf M."/>
            <person name="Daum C."/>
            <person name="Ng V."/>
            <person name="Clum A."/>
            <person name="Ohm R."/>
            <person name="Martin F."/>
            <person name="Silar P."/>
            <person name="Natvig D."/>
            <person name="Lalanne C."/>
            <person name="Gautier V."/>
            <person name="Ament-Velasquez S.L."/>
            <person name="Kruys A."/>
            <person name="Hutchinson M.I."/>
            <person name="Powell A.J."/>
            <person name="Barry K."/>
            <person name="Miller A.N."/>
            <person name="Grigoriev I.V."/>
            <person name="Debuchy R."/>
            <person name="Gladieux P."/>
            <person name="Thoren M.H."/>
            <person name="Johannesson H."/>
        </authorList>
    </citation>
    <scope>NUCLEOTIDE SEQUENCE</scope>
    <source>
        <strain evidence="2">PSN309</strain>
    </source>
</reference>
<keyword evidence="3" id="KW-1185">Reference proteome</keyword>
<reference evidence="2" key="1">
    <citation type="journal article" date="2023" name="Mol. Phylogenet. Evol.">
        <title>Genome-scale phylogeny and comparative genomics of the fungal order Sordariales.</title>
        <authorList>
            <person name="Hensen N."/>
            <person name="Bonometti L."/>
            <person name="Westerberg I."/>
            <person name="Brannstrom I.O."/>
            <person name="Guillou S."/>
            <person name="Cros-Aarteil S."/>
            <person name="Calhoun S."/>
            <person name="Haridas S."/>
            <person name="Kuo A."/>
            <person name="Mondo S."/>
            <person name="Pangilinan J."/>
            <person name="Riley R."/>
            <person name="LaButti K."/>
            <person name="Andreopoulos B."/>
            <person name="Lipzen A."/>
            <person name="Chen C."/>
            <person name="Yan M."/>
            <person name="Daum C."/>
            <person name="Ng V."/>
            <person name="Clum A."/>
            <person name="Steindorff A."/>
            <person name="Ohm R.A."/>
            <person name="Martin F."/>
            <person name="Silar P."/>
            <person name="Natvig D.O."/>
            <person name="Lalanne C."/>
            <person name="Gautier V."/>
            <person name="Ament-Velasquez S.L."/>
            <person name="Kruys A."/>
            <person name="Hutchinson M.I."/>
            <person name="Powell A.J."/>
            <person name="Barry K."/>
            <person name="Miller A.N."/>
            <person name="Grigoriev I.V."/>
            <person name="Debuchy R."/>
            <person name="Gladieux P."/>
            <person name="Hiltunen Thoren M."/>
            <person name="Johannesson H."/>
        </authorList>
    </citation>
    <scope>NUCLEOTIDE SEQUENCE</scope>
    <source>
        <strain evidence="2">PSN309</strain>
    </source>
</reference>
<gene>
    <name evidence="2" type="ORF">QBC35DRAFT_394805</name>
</gene>